<reference evidence="2 3" key="1">
    <citation type="submission" date="2016-04" db="EMBL/GenBank/DDBJ databases">
        <title>Complete genome sequence of Dokdonella koreensis DS-123T.</title>
        <authorList>
            <person name="Kim J.F."/>
            <person name="Lee H."/>
            <person name="Kwak M.-J."/>
        </authorList>
    </citation>
    <scope>NUCLEOTIDE SEQUENCE [LARGE SCALE GENOMIC DNA]</scope>
    <source>
        <strain evidence="2 3">DS-123</strain>
    </source>
</reference>
<sequence>MPSWGGWGLFVAALGAAMPAQADLVVYDDALRNGFQNWSWGEVDLQVPAPVHAGTQAIAFRAHSWQGLSFARPGQPVSAGAYPQLRFWIRGEAGGEQFRLVLQSAGAAVAEAALDGFVAGGAVAAGQYREVVVRLADPPLAYAGAFDRIDLVDASGRAPANPQRVHVDEVRLVEGSAVVDPVFADGFEGSGPPPAGGLAIEHGVAIDGLSGDRFAWTDRAGLPRSATLAHNNAGTAADGSRGGELREFRYQVGAATRTLRAVGGGAGGFGYVVSHPTDAAACTGEGDSSSLGHFTPGQFQRVFEGRHHAIFRFTQAYPRYCTVSAPAARHDVPVTIDWVFANGRDHPLWSITWDLSAVPVGRLADDSRAPYGELRIDGAASDGARSLIAGTGWGDRYRFTSSTDPLTLASAWTWNQPNTVPYAKLWTTAVDATMGIVQSETIDQQDAGGYWGQDLWMRTSGQVSGCPGNHLMPCNYNWPFQTVNYSLSGGNSTRSARIAWGTNFGFLGQAQYRIRGNAYYGGSANGTALPGDPMAPGWPRKSYATYIVFGTHSADPVGAQVAQIETIQGLSLSATIGSVATSGPAGVADATTQTYAPPGYDAVYGALTFVAAANRLDANIAVASGMLRHPLLVLRQYGGSLPATLRLNGAVLVRDQDWLPSPRPGAQELWITLKRDLSGAVNRIEIVP</sequence>
<proteinExistence type="predicted"/>
<evidence type="ECO:0000313" key="2">
    <source>
        <dbReference type="EMBL" id="ANB18945.1"/>
    </source>
</evidence>
<name>A0A160DWD5_9GAMM</name>
<keyword evidence="2" id="KW-0449">Lipoprotein</keyword>
<dbReference type="EMBL" id="CP015249">
    <property type="protein sequence ID" value="ANB18945.1"/>
    <property type="molecule type" value="Genomic_DNA"/>
</dbReference>
<accession>A0A160DWD5</accession>
<evidence type="ECO:0000313" key="3">
    <source>
        <dbReference type="Proteomes" id="UP000076830"/>
    </source>
</evidence>
<keyword evidence="1" id="KW-0732">Signal</keyword>
<protein>
    <submittedName>
        <fullName evidence="2">Lipoprotein</fullName>
    </submittedName>
</protein>
<dbReference type="KEGG" id="dko:I596_2952"/>
<feature type="chain" id="PRO_5007813494" evidence="1">
    <location>
        <begin position="23"/>
        <end position="688"/>
    </location>
</feature>
<keyword evidence="3" id="KW-1185">Reference proteome</keyword>
<dbReference type="AlphaFoldDB" id="A0A160DWD5"/>
<organism evidence="2 3">
    <name type="scientific">Dokdonella koreensis DS-123</name>
    <dbReference type="NCBI Taxonomy" id="1300342"/>
    <lineage>
        <taxon>Bacteria</taxon>
        <taxon>Pseudomonadati</taxon>
        <taxon>Pseudomonadota</taxon>
        <taxon>Gammaproteobacteria</taxon>
        <taxon>Lysobacterales</taxon>
        <taxon>Rhodanobacteraceae</taxon>
        <taxon>Dokdonella</taxon>
    </lineage>
</organism>
<dbReference type="Gene3D" id="2.60.120.430">
    <property type="entry name" value="Galactose-binding lectin"/>
    <property type="match status" value="1"/>
</dbReference>
<dbReference type="Proteomes" id="UP000076830">
    <property type="component" value="Chromosome"/>
</dbReference>
<feature type="signal peptide" evidence="1">
    <location>
        <begin position="1"/>
        <end position="22"/>
    </location>
</feature>
<gene>
    <name evidence="2" type="ORF">I596_2952</name>
</gene>
<evidence type="ECO:0000256" key="1">
    <source>
        <dbReference type="SAM" id="SignalP"/>
    </source>
</evidence>
<dbReference type="STRING" id="1300342.I596_2952"/>